<accession>A0A2T0FCI0</accession>
<evidence type="ECO:0000259" key="1">
    <source>
        <dbReference type="Pfam" id="PF22041"/>
    </source>
</evidence>
<dbReference type="EMBL" id="NDIQ01000001">
    <property type="protein sequence ID" value="PRT52677.1"/>
    <property type="molecule type" value="Genomic_DNA"/>
</dbReference>
<dbReference type="SUPFAM" id="SSF47616">
    <property type="entry name" value="GST C-terminal domain-like"/>
    <property type="match status" value="1"/>
</dbReference>
<feature type="domain" description="Glutathione S-transferase UstS-like C-terminal" evidence="1">
    <location>
        <begin position="185"/>
        <end position="264"/>
    </location>
</feature>
<dbReference type="Gene3D" id="1.20.1050.10">
    <property type="match status" value="1"/>
</dbReference>
<dbReference type="Proteomes" id="UP000238350">
    <property type="component" value="Unassembled WGS sequence"/>
</dbReference>
<organism evidence="2 3">
    <name type="scientific">Wickerhamiella sorbophila</name>
    <dbReference type="NCBI Taxonomy" id="45607"/>
    <lineage>
        <taxon>Eukaryota</taxon>
        <taxon>Fungi</taxon>
        <taxon>Dikarya</taxon>
        <taxon>Ascomycota</taxon>
        <taxon>Saccharomycotina</taxon>
        <taxon>Dipodascomycetes</taxon>
        <taxon>Dipodascales</taxon>
        <taxon>Trichomonascaceae</taxon>
        <taxon>Wickerhamiella</taxon>
    </lineage>
</organism>
<reference evidence="2 3" key="1">
    <citation type="submission" date="2017-04" db="EMBL/GenBank/DDBJ databases">
        <title>Genome sequencing of [Candida] sorbophila.</title>
        <authorList>
            <person name="Ahn J.O."/>
        </authorList>
    </citation>
    <scope>NUCLEOTIDE SEQUENCE [LARGE SCALE GENOMIC DNA]</scope>
    <source>
        <strain evidence="2 3">DS02</strain>
    </source>
</reference>
<comment type="caution">
    <text evidence="2">The sequence shown here is derived from an EMBL/GenBank/DDBJ whole genome shotgun (WGS) entry which is preliminary data.</text>
</comment>
<evidence type="ECO:0000313" key="3">
    <source>
        <dbReference type="Proteomes" id="UP000238350"/>
    </source>
</evidence>
<dbReference type="InterPro" id="IPR036249">
    <property type="entry name" value="Thioredoxin-like_sf"/>
</dbReference>
<name>A0A2T0FCI0_9ASCO</name>
<dbReference type="InterPro" id="IPR036282">
    <property type="entry name" value="Glutathione-S-Trfase_C_sf"/>
</dbReference>
<protein>
    <recommendedName>
        <fullName evidence="1">Glutathione S-transferase UstS-like C-terminal domain-containing protein</fullName>
    </recommendedName>
</protein>
<sequence length="268" mass="30775">MPDITFYDIAMRPPEEENSCSPNPWKARYALNYKTAEYKTVWVQLPDIAAVRKELAVPAVRKFADGSDYYTLPVAIDHKFNAKVGDSFEIAAHLEQHYAPDKKLFPEAKLDFEWHKDEGFVVPLSDPRGTEYTNFETFNRKVDAAFSTHAGLMADDLPFNPKFIDEIRAEFARRAHVDSWDVFVIKGEARKQLLDSLESMLKQLATLFRPDPTAPFVLGALPCYADFIVGGWLKMMHRTLPEWPQIRQWHNGLYGILYDALEPYAVVN</sequence>
<evidence type="ECO:0000313" key="2">
    <source>
        <dbReference type="EMBL" id="PRT52677.1"/>
    </source>
</evidence>
<dbReference type="STRING" id="45607.A0A2T0FCI0"/>
<dbReference type="AlphaFoldDB" id="A0A2T0FCI0"/>
<proteinExistence type="predicted"/>
<dbReference type="RefSeq" id="XP_024662623.1">
    <property type="nucleotide sequence ID" value="XM_024806855.1"/>
</dbReference>
<gene>
    <name evidence="2" type="ORF">B9G98_00297</name>
</gene>
<dbReference type="GeneID" id="36514046"/>
<dbReference type="Gene3D" id="3.40.30.10">
    <property type="entry name" value="Glutaredoxin"/>
    <property type="match status" value="1"/>
</dbReference>
<keyword evidence="3" id="KW-1185">Reference proteome</keyword>
<dbReference type="OrthoDB" id="4083870at2759"/>
<dbReference type="Pfam" id="PF22041">
    <property type="entry name" value="GST_C_7"/>
    <property type="match status" value="1"/>
</dbReference>
<dbReference type="InterPro" id="IPR054416">
    <property type="entry name" value="GST_UstS-like_C"/>
</dbReference>
<dbReference type="SUPFAM" id="SSF52833">
    <property type="entry name" value="Thioredoxin-like"/>
    <property type="match status" value="1"/>
</dbReference>